<dbReference type="RefSeq" id="WP_103958882.1">
    <property type="nucleotide sequence ID" value="NZ_FNVT01000008.1"/>
</dbReference>
<proteinExistence type="inferred from homology"/>
<evidence type="ECO:0000313" key="4">
    <source>
        <dbReference type="EMBL" id="SEG93043.1"/>
    </source>
</evidence>
<dbReference type="AlphaFoldDB" id="A0A1H6E716"/>
<dbReference type="SUPFAM" id="SSF49329">
    <property type="entry name" value="Cu,Zn superoxide dismutase-like"/>
    <property type="match status" value="1"/>
</dbReference>
<gene>
    <name evidence="4" type="ORF">SAMN05444920_10823</name>
</gene>
<dbReference type="Gene3D" id="2.60.40.200">
    <property type="entry name" value="Superoxide dismutase, copper/zinc binding domain"/>
    <property type="match status" value="1"/>
</dbReference>
<evidence type="ECO:0000256" key="2">
    <source>
        <dbReference type="SAM" id="MobiDB-lite"/>
    </source>
</evidence>
<sequence length="189" mass="19192">MRVPALLLILLTAACAGPPAPLQDASGAGGAVEKSPGEAVTLSAAGEFSAGDTGDTGAIAYDRKLVPEGAQASVTVESTGGKTRTSLVVEGLLPDRRYGAHLHAKPCGKKPDESGPHFQHHPGQINPTSEVWLDVTTDAEGAGRSAARHDWALDAAKPPGSLVIHAEPTTTSGPKVGQAGPRVACLTLK</sequence>
<evidence type="ECO:0000313" key="5">
    <source>
        <dbReference type="Proteomes" id="UP000236732"/>
    </source>
</evidence>
<feature type="region of interest" description="Disordered" evidence="2">
    <location>
        <begin position="103"/>
        <end position="126"/>
    </location>
</feature>
<dbReference type="PROSITE" id="PS51257">
    <property type="entry name" value="PROKAR_LIPOPROTEIN"/>
    <property type="match status" value="1"/>
</dbReference>
<feature type="signal peptide" evidence="3">
    <location>
        <begin position="1"/>
        <end position="16"/>
    </location>
</feature>
<dbReference type="GO" id="GO:0006801">
    <property type="term" value="P:superoxide metabolic process"/>
    <property type="evidence" value="ECO:0007669"/>
    <property type="project" value="InterPro"/>
</dbReference>
<dbReference type="EMBL" id="FNVT01000008">
    <property type="protein sequence ID" value="SEG93043.1"/>
    <property type="molecule type" value="Genomic_DNA"/>
</dbReference>
<dbReference type="Proteomes" id="UP000236732">
    <property type="component" value="Unassembled WGS sequence"/>
</dbReference>
<name>A0A1H6E716_9ACTN</name>
<organism evidence="4 5">
    <name type="scientific">Nonomuraea solani</name>
    <dbReference type="NCBI Taxonomy" id="1144553"/>
    <lineage>
        <taxon>Bacteria</taxon>
        <taxon>Bacillati</taxon>
        <taxon>Actinomycetota</taxon>
        <taxon>Actinomycetes</taxon>
        <taxon>Streptosporangiales</taxon>
        <taxon>Streptosporangiaceae</taxon>
        <taxon>Nonomuraea</taxon>
    </lineage>
</organism>
<keyword evidence="5" id="KW-1185">Reference proteome</keyword>
<dbReference type="GO" id="GO:0046872">
    <property type="term" value="F:metal ion binding"/>
    <property type="evidence" value="ECO:0007669"/>
    <property type="project" value="InterPro"/>
</dbReference>
<comment type="similarity">
    <text evidence="1">Belongs to the Cu-Zn superoxide dismutase family.</text>
</comment>
<dbReference type="OrthoDB" id="3297424at2"/>
<accession>A0A1H6E716</accession>
<protein>
    <submittedName>
        <fullName evidence="4">Superoxide dismutase, Cu-Zn family</fullName>
    </submittedName>
</protein>
<reference evidence="4 5" key="1">
    <citation type="submission" date="2016-10" db="EMBL/GenBank/DDBJ databases">
        <authorList>
            <person name="de Groot N.N."/>
        </authorList>
    </citation>
    <scope>NUCLEOTIDE SEQUENCE [LARGE SCALE GENOMIC DNA]</scope>
    <source>
        <strain evidence="4 5">CGMCC 4.7037</strain>
    </source>
</reference>
<feature type="chain" id="PRO_5038683781" evidence="3">
    <location>
        <begin position="17"/>
        <end position="189"/>
    </location>
</feature>
<dbReference type="InterPro" id="IPR036423">
    <property type="entry name" value="SOD-like_Cu/Zn_dom_sf"/>
</dbReference>
<keyword evidence="3" id="KW-0732">Signal</keyword>
<evidence type="ECO:0000256" key="3">
    <source>
        <dbReference type="SAM" id="SignalP"/>
    </source>
</evidence>
<evidence type="ECO:0000256" key="1">
    <source>
        <dbReference type="ARBA" id="ARBA00010457"/>
    </source>
</evidence>